<dbReference type="PANTHER" id="PTHR24104:SF25">
    <property type="entry name" value="PROTEIN LIN-41"/>
    <property type="match status" value="1"/>
</dbReference>
<accession>A0A0V8HCV9</accession>
<dbReference type="Gene3D" id="2.120.10.30">
    <property type="entry name" value="TolB, C-terminal domain"/>
    <property type="match status" value="2"/>
</dbReference>
<protein>
    <recommendedName>
        <fullName evidence="3">PQQ-like domain-containing protein</fullName>
    </recommendedName>
</protein>
<dbReference type="RefSeq" id="WP_058299312.1">
    <property type="nucleotide sequence ID" value="NZ_FMAU01000004.1"/>
</dbReference>
<keyword evidence="2" id="KW-1185">Reference proteome</keyword>
<evidence type="ECO:0000313" key="1">
    <source>
        <dbReference type="EMBL" id="SCC23655.1"/>
    </source>
</evidence>
<dbReference type="InterPro" id="IPR050952">
    <property type="entry name" value="TRIM-NHL_E3_ligases"/>
</dbReference>
<dbReference type="AlphaFoldDB" id="A0A0V8HCV9"/>
<dbReference type="InterPro" id="IPR011042">
    <property type="entry name" value="6-blade_b-propeller_TolB-like"/>
</dbReference>
<dbReference type="GO" id="GO:0000209">
    <property type="term" value="P:protein polyubiquitination"/>
    <property type="evidence" value="ECO:0007669"/>
    <property type="project" value="TreeGrafter"/>
</dbReference>
<reference evidence="2" key="1">
    <citation type="submission" date="2016-08" db="EMBL/GenBank/DDBJ databases">
        <authorList>
            <person name="Varghese N."/>
            <person name="Submissions Spin"/>
        </authorList>
    </citation>
    <scope>NUCLEOTIDE SEQUENCE [LARGE SCALE GENOMIC DNA]</scope>
    <source>
        <strain evidence="2">SGD-1123</strain>
    </source>
</reference>
<dbReference type="PANTHER" id="PTHR24104">
    <property type="entry name" value="E3 UBIQUITIN-PROTEIN LIGASE NHLRC1-RELATED"/>
    <property type="match status" value="1"/>
</dbReference>
<gene>
    <name evidence="1" type="ORF">GA0061094_3329</name>
</gene>
<dbReference type="SUPFAM" id="SSF101898">
    <property type="entry name" value="NHL repeat"/>
    <property type="match status" value="1"/>
</dbReference>
<evidence type="ECO:0000313" key="2">
    <source>
        <dbReference type="Proteomes" id="UP000181997"/>
    </source>
</evidence>
<name>A0A0V8HCV9_9BACI</name>
<proteinExistence type="predicted"/>
<evidence type="ECO:0008006" key="3">
    <source>
        <dbReference type="Google" id="ProtNLM"/>
    </source>
</evidence>
<dbReference type="OrthoDB" id="9799230at2"/>
<dbReference type="EMBL" id="FMAU01000004">
    <property type="protein sequence ID" value="SCC23655.1"/>
    <property type="molecule type" value="Genomic_DNA"/>
</dbReference>
<sequence length="528" mass="61940">MELSFVTEYGPTYLAVPEKKQHIEFIEPTYFELDEKEHFTYIADKNKAYTIKEKYLIEVPKMFIGRPEQKAIILDENNKAVDYRRILHTHWKERIEIKYDNKSYLFHFDPVYEPEVIQLINNSLALLTIRKRQIVVLINKDGDILWQFGEDMIPGKGKQLKVPIFSLFLKDTKTILMCDGLNSRVLESDLSGEIIWQYGMEERLGASEGLLWKPTCARRTKEGETYIADSKNKRILVVNQKKEIINQYGQSLINELKLNYPRSVQEMPNGNWLITNTHKNSIIEVDPINMKVVYEINNIKDQLGLYWPRCAYYNKFNSEIIICDGLNNRILFVDYTSKKLKKVIHAYTEGSNEHPMSDPHHLDMPQNEHNKLLITLSESHEVVEIDYEGNLIRKWTGLNDPHSASYFPEGIVVSDSNNHHIKIYYDNGKEEVVDHFFTPEGEADSFNRPRFSVYYNDGLLVMDTANHRIVYVKKVETKWRGSLVDIKFPRNIRLNNLDNSRWINLLHNQSILLTDTENCRIMKLEIKS</sequence>
<dbReference type="GO" id="GO:0008270">
    <property type="term" value="F:zinc ion binding"/>
    <property type="evidence" value="ECO:0007669"/>
    <property type="project" value="UniProtKB-KW"/>
</dbReference>
<dbReference type="GO" id="GO:0061630">
    <property type="term" value="F:ubiquitin protein ligase activity"/>
    <property type="evidence" value="ECO:0007669"/>
    <property type="project" value="TreeGrafter"/>
</dbReference>
<dbReference type="Proteomes" id="UP000181997">
    <property type="component" value="Unassembled WGS sequence"/>
</dbReference>
<organism evidence="1 2">
    <name type="scientific">[Bacillus] enclensis</name>
    <dbReference type="NCBI Taxonomy" id="1402860"/>
    <lineage>
        <taxon>Bacteria</taxon>
        <taxon>Bacillati</taxon>
        <taxon>Bacillota</taxon>
        <taxon>Bacilli</taxon>
        <taxon>Bacillales</taxon>
        <taxon>Bacillaceae</taxon>
        <taxon>Rossellomorea</taxon>
    </lineage>
</organism>
<dbReference type="GO" id="GO:0043161">
    <property type="term" value="P:proteasome-mediated ubiquitin-dependent protein catabolic process"/>
    <property type="evidence" value="ECO:0007669"/>
    <property type="project" value="TreeGrafter"/>
</dbReference>